<dbReference type="InterPro" id="IPR036249">
    <property type="entry name" value="Thioredoxin-like_sf"/>
</dbReference>
<gene>
    <name evidence="2" type="ORF">IOD40_09185</name>
</gene>
<evidence type="ECO:0000313" key="2">
    <source>
        <dbReference type="EMBL" id="MBI1620831.1"/>
    </source>
</evidence>
<evidence type="ECO:0000313" key="3">
    <source>
        <dbReference type="Proteomes" id="UP000601789"/>
    </source>
</evidence>
<evidence type="ECO:0000259" key="1">
    <source>
        <dbReference type="PROSITE" id="PS50404"/>
    </source>
</evidence>
<accession>A0ABS0SDP3</accession>
<sequence length="221" mass="24675">MRLYVLPGACSLASHMALEAGAQTLPADKLPFEIIVVERSENRLPAYLAINPLGTVPVLVTDDGRLIVECFAVLLHIAARFPEARLAPPIASSQRDRVHTLLSVMVTAGQPAFQMLWRSERFADTPEGRAAVRRMCQIRLAVLFERLENEIGTSGYLSDTGPDIADMYLYVLARWGLRLDRSTKSYPRLWALARKMSELPFVVRAMQRENIALDEPSWGPG</sequence>
<dbReference type="InterPro" id="IPR004045">
    <property type="entry name" value="Glutathione_S-Trfase_N"/>
</dbReference>
<dbReference type="CDD" id="cd03057">
    <property type="entry name" value="GST_N_Beta"/>
    <property type="match status" value="1"/>
</dbReference>
<feature type="domain" description="GST N-terminal" evidence="1">
    <location>
        <begin position="1"/>
        <end position="85"/>
    </location>
</feature>
<dbReference type="RefSeq" id="WP_210336846.1">
    <property type="nucleotide sequence ID" value="NZ_JADGMQ010000005.1"/>
</dbReference>
<dbReference type="PANTHER" id="PTHR44051:SF8">
    <property type="entry name" value="GLUTATHIONE S-TRANSFERASE GSTA"/>
    <property type="match status" value="1"/>
</dbReference>
<dbReference type="PANTHER" id="PTHR44051">
    <property type="entry name" value="GLUTATHIONE S-TRANSFERASE-RELATED"/>
    <property type="match status" value="1"/>
</dbReference>
<dbReference type="Gene3D" id="3.40.30.10">
    <property type="entry name" value="Glutaredoxin"/>
    <property type="match status" value="1"/>
</dbReference>
<proteinExistence type="predicted"/>
<dbReference type="PROSITE" id="PS50404">
    <property type="entry name" value="GST_NTER"/>
    <property type="match status" value="1"/>
</dbReference>
<organism evidence="2 3">
    <name type="scientific">Aquamicrobium zhengzhouense</name>
    <dbReference type="NCBI Taxonomy" id="2781738"/>
    <lineage>
        <taxon>Bacteria</taxon>
        <taxon>Pseudomonadati</taxon>
        <taxon>Pseudomonadota</taxon>
        <taxon>Alphaproteobacteria</taxon>
        <taxon>Hyphomicrobiales</taxon>
        <taxon>Phyllobacteriaceae</taxon>
        <taxon>Aquamicrobium</taxon>
    </lineage>
</organism>
<dbReference type="SUPFAM" id="SSF47616">
    <property type="entry name" value="GST C-terminal domain-like"/>
    <property type="match status" value="1"/>
</dbReference>
<protein>
    <submittedName>
        <fullName evidence="2">Glutathione S-transferase family protein</fullName>
    </submittedName>
</protein>
<name>A0ABS0SDP3_9HYPH</name>
<dbReference type="Gene3D" id="1.20.1050.10">
    <property type="match status" value="1"/>
</dbReference>
<dbReference type="SFLD" id="SFLDS00019">
    <property type="entry name" value="Glutathione_Transferase_(cytos"/>
    <property type="match status" value="1"/>
</dbReference>
<keyword evidence="3" id="KW-1185">Reference proteome</keyword>
<dbReference type="SUPFAM" id="SSF52833">
    <property type="entry name" value="Thioredoxin-like"/>
    <property type="match status" value="1"/>
</dbReference>
<dbReference type="Pfam" id="PF13409">
    <property type="entry name" value="GST_N_2"/>
    <property type="match status" value="1"/>
</dbReference>
<dbReference type="InterPro" id="IPR040079">
    <property type="entry name" value="Glutathione_S-Trfase"/>
</dbReference>
<dbReference type="Proteomes" id="UP000601789">
    <property type="component" value="Unassembled WGS sequence"/>
</dbReference>
<dbReference type="InterPro" id="IPR036282">
    <property type="entry name" value="Glutathione-S-Trfase_C_sf"/>
</dbReference>
<dbReference type="EMBL" id="JADGMQ010000005">
    <property type="protein sequence ID" value="MBI1620831.1"/>
    <property type="molecule type" value="Genomic_DNA"/>
</dbReference>
<comment type="caution">
    <text evidence="2">The sequence shown here is derived from an EMBL/GenBank/DDBJ whole genome shotgun (WGS) entry which is preliminary data.</text>
</comment>
<reference evidence="2 3" key="1">
    <citation type="submission" date="2020-10" db="EMBL/GenBank/DDBJ databases">
        <title>Aquamicrobium zhengzhouensis sp. nov., a exopolysaccharide producing bacterium isolated from farmland soil.</title>
        <authorList>
            <person name="Wang X."/>
        </authorList>
    </citation>
    <scope>NUCLEOTIDE SEQUENCE [LARGE SCALE GENOMIC DNA]</scope>
    <source>
        <strain evidence="3">cd-1</strain>
    </source>
</reference>